<organism evidence="1 2">
    <name type="scientific">Phytophthora pseudosyringae</name>
    <dbReference type="NCBI Taxonomy" id="221518"/>
    <lineage>
        <taxon>Eukaryota</taxon>
        <taxon>Sar</taxon>
        <taxon>Stramenopiles</taxon>
        <taxon>Oomycota</taxon>
        <taxon>Peronosporomycetes</taxon>
        <taxon>Peronosporales</taxon>
        <taxon>Peronosporaceae</taxon>
        <taxon>Phytophthora</taxon>
    </lineage>
</organism>
<protein>
    <submittedName>
        <fullName evidence="1">Uncharacterized protein</fullName>
    </submittedName>
</protein>
<comment type="caution">
    <text evidence="1">The sequence shown here is derived from an EMBL/GenBank/DDBJ whole genome shotgun (WGS) entry which is preliminary data.</text>
</comment>
<gene>
    <name evidence="1" type="ORF">PHYPSEUDO_004969</name>
</gene>
<proteinExistence type="predicted"/>
<dbReference type="Proteomes" id="UP000694044">
    <property type="component" value="Unassembled WGS sequence"/>
</dbReference>
<evidence type="ECO:0000313" key="1">
    <source>
        <dbReference type="EMBL" id="KAG7391434.1"/>
    </source>
</evidence>
<keyword evidence="2" id="KW-1185">Reference proteome</keyword>
<sequence length="113" mass="12891">MGVQGCHRCEGRLRRMFDGAEALTSTWRFGVGHRIHSTTIYNIQRNWLYMDNIPILFAPSWKFCGDKELSNSHGTPGAYVAREDCDRVLTAILLARGEPGPKVTQQEVFDWMC</sequence>
<evidence type="ECO:0000313" key="2">
    <source>
        <dbReference type="Proteomes" id="UP000694044"/>
    </source>
</evidence>
<dbReference type="EMBL" id="JAGDFM010000021">
    <property type="protein sequence ID" value="KAG7391434.1"/>
    <property type="molecule type" value="Genomic_DNA"/>
</dbReference>
<name>A0A8T1WGI3_9STRA</name>
<dbReference type="AlphaFoldDB" id="A0A8T1WGI3"/>
<dbReference type="OrthoDB" id="419598at2759"/>
<reference evidence="1" key="1">
    <citation type="submission" date="2021-02" db="EMBL/GenBank/DDBJ databases">
        <authorList>
            <person name="Palmer J.M."/>
        </authorList>
    </citation>
    <scope>NUCLEOTIDE SEQUENCE</scope>
    <source>
        <strain evidence="1">SCRP734</strain>
    </source>
</reference>
<accession>A0A8T1WGI3</accession>